<dbReference type="RefSeq" id="XP_030766699.1">
    <property type="nucleotide sequence ID" value="XM_030910839.1"/>
</dbReference>
<evidence type="ECO:0000313" key="2">
    <source>
        <dbReference type="Proteomes" id="UP000504635"/>
    </source>
</evidence>
<dbReference type="InterPro" id="IPR053084">
    <property type="entry name" value="AKAP"/>
</dbReference>
<dbReference type="KEGG" id="soy:115890567"/>
<dbReference type="Proteomes" id="UP000504635">
    <property type="component" value="Unplaced"/>
</dbReference>
<evidence type="ECO:0000313" key="3">
    <source>
        <dbReference type="RefSeq" id="XP_030766699.1"/>
    </source>
</evidence>
<dbReference type="GO" id="GO:0034237">
    <property type="term" value="F:protein kinase A regulatory subunit binding"/>
    <property type="evidence" value="ECO:0007669"/>
    <property type="project" value="TreeGrafter"/>
</dbReference>
<evidence type="ECO:0000256" key="1">
    <source>
        <dbReference type="SAM" id="MobiDB-lite"/>
    </source>
</evidence>
<feature type="compositionally biased region" description="Basic and acidic residues" evidence="1">
    <location>
        <begin position="1"/>
        <end position="11"/>
    </location>
</feature>
<keyword evidence="2" id="KW-1185">Reference proteome</keyword>
<feature type="region of interest" description="Disordered" evidence="1">
    <location>
        <begin position="1"/>
        <end position="23"/>
    </location>
</feature>
<name>A0A6J2YTS4_SITOR</name>
<reference evidence="3" key="1">
    <citation type="submission" date="2025-08" db="UniProtKB">
        <authorList>
            <consortium name="RefSeq"/>
        </authorList>
    </citation>
    <scope>IDENTIFICATION</scope>
    <source>
        <tissue evidence="3">Gonads</tissue>
    </source>
</reference>
<dbReference type="InterPro" id="IPR025663">
    <property type="entry name" value="AKAP_28"/>
</dbReference>
<sequence>MELESEKKSGEISENQSTIPRDTSKVNHEYHCLEDFCIMISVPSSKALISPSTADVPEMSHTDDVAVLEAYAKIVEDNKSSNTIKEGSVEGSKSSNANKGKTFKEQDEEDEDKEMEENRGSIAIWNSRMSRLPSVRSEDSVKRASRIRFSNSVVQDGDVNCSEFVDHVRFAKEFVDSIIAESEEVTADQTERQSLEVKKYKNSFEFSYVESTRSFSSWPTVENFTIEQGAYKIDEYLASFQTEEDWLYVIYYQGAMSTKCSEIHKYQAIYSLPTWRYPIAQATASIYFRIEVCKIKPKYCPVDITFNYETFRLQHKPGVLDFKEKWLLYILDSKINTFKTVTY</sequence>
<feature type="compositionally biased region" description="Acidic residues" evidence="1">
    <location>
        <begin position="106"/>
        <end position="115"/>
    </location>
</feature>
<feature type="compositionally biased region" description="Polar residues" evidence="1">
    <location>
        <begin position="82"/>
        <end position="99"/>
    </location>
</feature>
<feature type="region of interest" description="Disordered" evidence="1">
    <location>
        <begin position="82"/>
        <end position="119"/>
    </location>
</feature>
<organism evidence="2 3">
    <name type="scientific">Sitophilus oryzae</name>
    <name type="common">Rice weevil</name>
    <name type="synonym">Curculio oryzae</name>
    <dbReference type="NCBI Taxonomy" id="7048"/>
    <lineage>
        <taxon>Eukaryota</taxon>
        <taxon>Metazoa</taxon>
        <taxon>Ecdysozoa</taxon>
        <taxon>Arthropoda</taxon>
        <taxon>Hexapoda</taxon>
        <taxon>Insecta</taxon>
        <taxon>Pterygota</taxon>
        <taxon>Neoptera</taxon>
        <taxon>Endopterygota</taxon>
        <taxon>Coleoptera</taxon>
        <taxon>Polyphaga</taxon>
        <taxon>Cucujiformia</taxon>
        <taxon>Curculionidae</taxon>
        <taxon>Dryophthorinae</taxon>
        <taxon>Sitophilus</taxon>
    </lineage>
</organism>
<protein>
    <submittedName>
        <fullName evidence="3">Uncharacterized protein LOC115890567 isoform X1</fullName>
    </submittedName>
</protein>
<dbReference type="PANTHER" id="PTHR35075">
    <property type="entry name" value="A-KINASE ANCHOR PROTEIN 14"/>
    <property type="match status" value="1"/>
</dbReference>
<dbReference type="AlphaFoldDB" id="A0A6J2YTS4"/>
<dbReference type="GeneID" id="115890567"/>
<accession>A0A6J2YTS4</accession>
<dbReference type="GO" id="GO:0005952">
    <property type="term" value="C:cAMP-dependent protein kinase complex"/>
    <property type="evidence" value="ECO:0007669"/>
    <property type="project" value="TreeGrafter"/>
</dbReference>
<feature type="compositionally biased region" description="Polar residues" evidence="1">
    <location>
        <begin position="12"/>
        <end position="21"/>
    </location>
</feature>
<dbReference type="Pfam" id="PF14469">
    <property type="entry name" value="AKAP28"/>
    <property type="match status" value="1"/>
</dbReference>
<gene>
    <name evidence="3" type="primary">LOC115890567</name>
</gene>
<dbReference type="PANTHER" id="PTHR35075:SF1">
    <property type="entry name" value="A-KINASE ANCHOR PROTEIN 14"/>
    <property type="match status" value="1"/>
</dbReference>
<dbReference type="InParanoid" id="A0A6J2YTS4"/>
<proteinExistence type="predicted"/>
<dbReference type="OrthoDB" id="2148342at2759"/>